<sequence length="404" mass="44456">MIETYSFTIPSLQDDLPLDCRIYHPEHLQSSIDGRGGAIIAHPYAPLGGSQNDHVVLALTQCLLEAGHIVVTFNFRGAGGSAGNSSWTGHGETQDYISVFGLLVYYLHHLNSSSSKDERAALSPVLSIRQPGFSEEVPFEASEPISRPMNILLGGYSFGSLILVRLPSIATMINTFETAERGTAGAEIFLRARALARQTQRLLQESQPPATPSSRKHTPSHRHSRSSPITIGGEETDPSKRRRSKSSRRRSMSSVRDMPQRIRSQIRRNSGSSHHQRDDAQDHQSPGTRQIAPRVKVRYLLVSPVLFPLSTVLLPPGLALSRAKATDANVGVLSLKSPTFVAFGDSDHFTSAKKLRQWSERLAAGSAGRWKWIQVDGAGHFWREDGAAARLEAELVKWMQTDLS</sequence>
<proteinExistence type="predicted"/>
<dbReference type="PANTHER" id="PTHR42103:SF2">
    <property type="entry name" value="AB HYDROLASE-1 DOMAIN-CONTAINING PROTEIN"/>
    <property type="match status" value="1"/>
</dbReference>
<dbReference type="STRING" id="112498.A0A2D3VFK6"/>
<dbReference type="Proteomes" id="UP000225277">
    <property type="component" value="Unassembled WGS sequence"/>
</dbReference>
<reference evidence="2 3" key="1">
    <citation type="submission" date="2016-03" db="EMBL/GenBank/DDBJ databases">
        <authorList>
            <person name="Ploux O."/>
        </authorList>
    </citation>
    <scope>NUCLEOTIDE SEQUENCE [LARGE SCALE GENOMIC DNA]</scope>
    <source>
        <strain evidence="2 3">URUG2</strain>
    </source>
</reference>
<evidence type="ECO:0000256" key="1">
    <source>
        <dbReference type="SAM" id="MobiDB-lite"/>
    </source>
</evidence>
<dbReference type="RefSeq" id="XP_023627488.1">
    <property type="nucleotide sequence ID" value="XM_023771720.1"/>
</dbReference>
<accession>A0A2D3VFK6</accession>
<dbReference type="OrthoDB" id="10260961at2759"/>
<evidence type="ECO:0000313" key="2">
    <source>
        <dbReference type="EMBL" id="CZT20599.1"/>
    </source>
</evidence>
<dbReference type="GeneID" id="35601594"/>
<dbReference type="EMBL" id="FJUY01000009">
    <property type="protein sequence ID" value="CZT20599.1"/>
    <property type="molecule type" value="Genomic_DNA"/>
</dbReference>
<feature type="region of interest" description="Disordered" evidence="1">
    <location>
        <begin position="200"/>
        <end position="291"/>
    </location>
</feature>
<feature type="compositionally biased region" description="Basic residues" evidence="1">
    <location>
        <begin position="240"/>
        <end position="251"/>
    </location>
</feature>
<dbReference type="InterPro" id="IPR029058">
    <property type="entry name" value="AB_hydrolase_fold"/>
</dbReference>
<organism evidence="2 3">
    <name type="scientific">Ramularia collo-cygni</name>
    <dbReference type="NCBI Taxonomy" id="112498"/>
    <lineage>
        <taxon>Eukaryota</taxon>
        <taxon>Fungi</taxon>
        <taxon>Dikarya</taxon>
        <taxon>Ascomycota</taxon>
        <taxon>Pezizomycotina</taxon>
        <taxon>Dothideomycetes</taxon>
        <taxon>Dothideomycetidae</taxon>
        <taxon>Mycosphaerellales</taxon>
        <taxon>Mycosphaerellaceae</taxon>
        <taxon>Ramularia</taxon>
    </lineage>
</organism>
<evidence type="ECO:0000313" key="3">
    <source>
        <dbReference type="Proteomes" id="UP000225277"/>
    </source>
</evidence>
<feature type="compositionally biased region" description="Basic residues" evidence="1">
    <location>
        <begin position="214"/>
        <end position="225"/>
    </location>
</feature>
<dbReference type="AlphaFoldDB" id="A0A2D3VFK6"/>
<gene>
    <name evidence="2" type="ORF">RCC_06457</name>
</gene>
<keyword evidence="3" id="KW-1185">Reference proteome</keyword>
<protein>
    <recommendedName>
        <fullName evidence="4">AB hydrolase-1 domain-containing protein</fullName>
    </recommendedName>
</protein>
<name>A0A2D3VFK6_9PEZI</name>
<evidence type="ECO:0008006" key="4">
    <source>
        <dbReference type="Google" id="ProtNLM"/>
    </source>
</evidence>
<dbReference type="PANTHER" id="PTHR42103">
    <property type="entry name" value="ALPHA/BETA-HYDROLASES SUPERFAMILY PROTEIN"/>
    <property type="match status" value="1"/>
</dbReference>
<dbReference type="SUPFAM" id="SSF53474">
    <property type="entry name" value="alpha/beta-Hydrolases"/>
    <property type="match status" value="1"/>
</dbReference>
<dbReference type="Gene3D" id="3.40.50.1820">
    <property type="entry name" value="alpha/beta hydrolase"/>
    <property type="match status" value="2"/>
</dbReference>